<evidence type="ECO:0000313" key="3">
    <source>
        <dbReference type="Proteomes" id="UP000305730"/>
    </source>
</evidence>
<dbReference type="EMBL" id="PNCL01000049">
    <property type="protein sequence ID" value="TMP59124.1"/>
    <property type="molecule type" value="Genomic_DNA"/>
</dbReference>
<dbReference type="AlphaFoldDB" id="A0A5S3XPH4"/>
<keyword evidence="3" id="KW-1185">Reference proteome</keyword>
<reference evidence="4" key="2">
    <citation type="submission" date="2019-06" db="EMBL/GenBank/DDBJ databases">
        <title>Co-occurence of chitin degradation, pigmentation and bioactivity in marine Pseudoalteromonas.</title>
        <authorList>
            <person name="Sonnenschein E.C."/>
            <person name="Bech P.K."/>
        </authorList>
    </citation>
    <scope>NUCLEOTIDE SEQUENCE [LARGE SCALE GENOMIC DNA]</scope>
    <source>
        <strain evidence="4">S2231</strain>
        <strain evidence="1">S2233</strain>
    </source>
</reference>
<comment type="caution">
    <text evidence="2">The sequence shown here is derived from an EMBL/GenBank/DDBJ whole genome shotgun (WGS) entry which is preliminary data.</text>
</comment>
<protein>
    <submittedName>
        <fullName evidence="2">Uncharacterized protein</fullName>
    </submittedName>
</protein>
<sequence length="168" mass="19261">MGVNNNNDPKIPTPCAHGTQLTPDSYIEVLGERAGGLRHHWSERTTIFAQLQKQTRANRREEQDSKDEFDQLLFACCESSLKQYSPQIRHEFFIYVLQSKPVLRSLYTYLRCSDVSAEHYEAILENAKSMLQRNIIEPSSELTLHLKSMINHAIYGLAREALACAYEA</sequence>
<proteinExistence type="predicted"/>
<reference evidence="2 4" key="1">
    <citation type="submission" date="2017-12" db="EMBL/GenBank/DDBJ databases">
        <authorList>
            <person name="Paulsen S."/>
            <person name="Gram L.K."/>
        </authorList>
    </citation>
    <scope>NUCLEOTIDE SEQUENCE [LARGE SCALE GENOMIC DNA]</scope>
    <source>
        <strain evidence="2 4">S2231</strain>
        <strain evidence="1">S2233</strain>
    </source>
</reference>
<gene>
    <name evidence="2" type="ORF">CWB96_10335</name>
    <name evidence="1" type="ORF">CWB97_06050</name>
</gene>
<name>A0A5S3XPH4_9GAMM</name>
<dbReference type="Proteomes" id="UP000307706">
    <property type="component" value="Unassembled WGS sequence"/>
</dbReference>
<accession>A0A5S3XPH4</accession>
<reference evidence="2" key="3">
    <citation type="submission" date="2019-09" db="EMBL/GenBank/DDBJ databases">
        <title>Co-occurence of chitin degradation, pigmentation and bioactivity in marine Pseudoalteromonas.</title>
        <authorList>
            <person name="Sonnenschein E.C."/>
            <person name="Bech P.K."/>
        </authorList>
    </citation>
    <scope>NUCLEOTIDE SEQUENCE</scope>
    <source>
        <strain evidence="2">S2231</strain>
        <strain evidence="3">S2233</strain>
    </source>
</reference>
<evidence type="ECO:0000313" key="2">
    <source>
        <dbReference type="EMBL" id="TMP59124.1"/>
    </source>
</evidence>
<dbReference type="EMBL" id="PNCK01000020">
    <property type="protein sequence ID" value="TMP44603.1"/>
    <property type="molecule type" value="Genomic_DNA"/>
</dbReference>
<organism evidence="2 4">
    <name type="scientific">Pseudoalteromonas citrea</name>
    <dbReference type="NCBI Taxonomy" id="43655"/>
    <lineage>
        <taxon>Bacteria</taxon>
        <taxon>Pseudomonadati</taxon>
        <taxon>Pseudomonadota</taxon>
        <taxon>Gammaproteobacteria</taxon>
        <taxon>Alteromonadales</taxon>
        <taxon>Pseudoalteromonadaceae</taxon>
        <taxon>Pseudoalteromonas</taxon>
    </lineage>
</organism>
<evidence type="ECO:0000313" key="1">
    <source>
        <dbReference type="EMBL" id="TMP44603.1"/>
    </source>
</evidence>
<evidence type="ECO:0000313" key="4">
    <source>
        <dbReference type="Proteomes" id="UP000307706"/>
    </source>
</evidence>
<dbReference type="Proteomes" id="UP000305730">
    <property type="component" value="Unassembled WGS sequence"/>
</dbReference>